<feature type="domain" description="GGDEF" evidence="3">
    <location>
        <begin position="234"/>
        <end position="367"/>
    </location>
</feature>
<dbReference type="PROSITE" id="PS50883">
    <property type="entry name" value="EAL"/>
    <property type="match status" value="1"/>
</dbReference>
<feature type="transmembrane region" description="Helical" evidence="1">
    <location>
        <begin position="177"/>
        <end position="198"/>
    </location>
</feature>
<dbReference type="InterPro" id="IPR035919">
    <property type="entry name" value="EAL_sf"/>
</dbReference>
<dbReference type="SUPFAM" id="SSF141868">
    <property type="entry name" value="EAL domain-like"/>
    <property type="match status" value="1"/>
</dbReference>
<dbReference type="Pfam" id="PF00990">
    <property type="entry name" value="GGDEF"/>
    <property type="match status" value="1"/>
</dbReference>
<keyword evidence="1" id="KW-0812">Transmembrane</keyword>
<dbReference type="PANTHER" id="PTHR44757:SF2">
    <property type="entry name" value="BIOFILM ARCHITECTURE MAINTENANCE PROTEIN MBAA"/>
    <property type="match status" value="1"/>
</dbReference>
<dbReference type="Gene3D" id="3.30.70.270">
    <property type="match status" value="1"/>
</dbReference>
<evidence type="ECO:0000256" key="1">
    <source>
        <dbReference type="SAM" id="Phobius"/>
    </source>
</evidence>
<protein>
    <submittedName>
        <fullName evidence="4">GGDEF-domain containing protein</fullName>
    </submittedName>
</protein>
<dbReference type="NCBIfam" id="TIGR00254">
    <property type="entry name" value="GGDEF"/>
    <property type="match status" value="1"/>
</dbReference>
<dbReference type="SUPFAM" id="SSF55073">
    <property type="entry name" value="Nucleotide cyclase"/>
    <property type="match status" value="1"/>
</dbReference>
<dbReference type="InterPro" id="IPR029787">
    <property type="entry name" value="Nucleotide_cyclase"/>
</dbReference>
<evidence type="ECO:0000259" key="2">
    <source>
        <dbReference type="PROSITE" id="PS50883"/>
    </source>
</evidence>
<dbReference type="EMBL" id="BMDY01000025">
    <property type="protein sequence ID" value="GGB17737.1"/>
    <property type="molecule type" value="Genomic_DNA"/>
</dbReference>
<evidence type="ECO:0000259" key="3">
    <source>
        <dbReference type="PROSITE" id="PS50887"/>
    </source>
</evidence>
<organism evidence="4 5">
    <name type="scientific">Agarivorans gilvus</name>
    <dbReference type="NCBI Taxonomy" id="680279"/>
    <lineage>
        <taxon>Bacteria</taxon>
        <taxon>Pseudomonadati</taxon>
        <taxon>Pseudomonadota</taxon>
        <taxon>Gammaproteobacteria</taxon>
        <taxon>Alteromonadales</taxon>
        <taxon>Alteromonadaceae</taxon>
        <taxon>Agarivorans</taxon>
    </lineage>
</organism>
<proteinExistence type="predicted"/>
<dbReference type="Proteomes" id="UP000651977">
    <property type="component" value="Unassembled WGS sequence"/>
</dbReference>
<dbReference type="CDD" id="cd01948">
    <property type="entry name" value="EAL"/>
    <property type="match status" value="1"/>
</dbReference>
<keyword evidence="1" id="KW-0472">Membrane</keyword>
<accession>A0ABQ1I762</accession>
<gene>
    <name evidence="4" type="ORF">GCM10007414_33950</name>
</gene>
<keyword evidence="1" id="KW-1133">Transmembrane helix</keyword>
<dbReference type="Pfam" id="PF00563">
    <property type="entry name" value="EAL"/>
    <property type="match status" value="1"/>
</dbReference>
<feature type="domain" description="EAL" evidence="2">
    <location>
        <begin position="376"/>
        <end position="629"/>
    </location>
</feature>
<dbReference type="PANTHER" id="PTHR44757">
    <property type="entry name" value="DIGUANYLATE CYCLASE DGCP"/>
    <property type="match status" value="1"/>
</dbReference>
<dbReference type="InterPro" id="IPR052155">
    <property type="entry name" value="Biofilm_reg_signaling"/>
</dbReference>
<dbReference type="SMART" id="SM00267">
    <property type="entry name" value="GGDEF"/>
    <property type="match status" value="1"/>
</dbReference>
<reference evidence="5" key="1">
    <citation type="journal article" date="2019" name="Int. J. Syst. Evol. Microbiol.">
        <title>The Global Catalogue of Microorganisms (GCM) 10K type strain sequencing project: providing services to taxonomists for standard genome sequencing and annotation.</title>
        <authorList>
            <consortium name="The Broad Institute Genomics Platform"/>
            <consortium name="The Broad Institute Genome Sequencing Center for Infectious Disease"/>
            <person name="Wu L."/>
            <person name="Ma J."/>
        </authorList>
    </citation>
    <scope>NUCLEOTIDE SEQUENCE [LARGE SCALE GENOMIC DNA]</scope>
    <source>
        <strain evidence="5">CGMCC 1.10131</strain>
    </source>
</reference>
<dbReference type="InterPro" id="IPR000160">
    <property type="entry name" value="GGDEF_dom"/>
</dbReference>
<name>A0ABQ1I762_9ALTE</name>
<keyword evidence="5" id="KW-1185">Reference proteome</keyword>
<dbReference type="PROSITE" id="PS50887">
    <property type="entry name" value="GGDEF"/>
    <property type="match status" value="1"/>
</dbReference>
<dbReference type="InterPro" id="IPR043128">
    <property type="entry name" value="Rev_trsase/Diguanyl_cyclase"/>
</dbReference>
<dbReference type="CDD" id="cd01949">
    <property type="entry name" value="GGDEF"/>
    <property type="match status" value="1"/>
</dbReference>
<dbReference type="Gene3D" id="3.20.20.450">
    <property type="entry name" value="EAL domain"/>
    <property type="match status" value="1"/>
</dbReference>
<sequence>MNWLTKLPPKYKKLLISLVILLFVVSAIISVYQLRQIIQLLESPKSTTSWSVVQLQMEHRRFINSLELYRLGGVEKSEVMFRYDILWSRFPVLLEGQENAEFQKISSAKQLVYELFHEVQRIEPLLEALPPNHEKFELLIEQLSVYAAPLNSLVIREFQRNSEFDKKTDFKLLQLQLFLSFAIGALLICGSILIVMIVRENHINRYLANHDVLTGLPNRAGLREFIASVDGERGEYAIMVLDLNGFKNINDSYGHDYGDRILNVVAQRLQGQMRSCDFLVRLGGDEFAIVQTQVRSAEDCSGFAQRLINIVEKPMSLEGRECFVGTSIGISMALDQDNDWLTILGQADTAMYQAKQARGSAWRFYEGKMQRLKEREQLLLSQFREALGEHKLSLFYQPIVDLADDKVVGAEVQASWLHPDYGWVEHAELVDIAHSCGAVVNFESWVLSSAAQQLKRWQHSVATELRLVVPISSSTLHSDFLVLVNRVLIESRILPQRLILNIIDSHQPLLLDSVDAICELRRIGVSLSLDNFGSAECPLELLKHIPVQYLRGAKGLMADLVGANDKCPMLMATVLFAERLGLKLMLDGVENQQHLTQLKEVSKQVWVLGSAVAEWAPAESFSKYLQQSFEQPAS</sequence>
<comment type="caution">
    <text evidence="4">The sequence shown here is derived from an EMBL/GenBank/DDBJ whole genome shotgun (WGS) entry which is preliminary data.</text>
</comment>
<feature type="transmembrane region" description="Helical" evidence="1">
    <location>
        <begin position="14"/>
        <end position="34"/>
    </location>
</feature>
<evidence type="ECO:0000313" key="5">
    <source>
        <dbReference type="Proteomes" id="UP000651977"/>
    </source>
</evidence>
<dbReference type="InterPro" id="IPR001633">
    <property type="entry name" value="EAL_dom"/>
</dbReference>
<dbReference type="SMART" id="SM00052">
    <property type="entry name" value="EAL"/>
    <property type="match status" value="1"/>
</dbReference>
<evidence type="ECO:0000313" key="4">
    <source>
        <dbReference type="EMBL" id="GGB17737.1"/>
    </source>
</evidence>